<evidence type="ECO:0000313" key="1">
    <source>
        <dbReference type="EMBL" id="KAI0089714.1"/>
    </source>
</evidence>
<sequence>MARSTTRAQRASQSQPTQSQTQRAPRGSNSQRARRRNDEEDEEDENEDEENEVEGEEQVDVNEVAEDGGDEDLQRRAHALVRLALFNEQRRLPLRRDEISKKVLGSKSRQFGEILQLAQQTLRKTFGMELVELQRGLQGGELDAGVGNGQNKDKDGKKEKKKGVDALGMKKKAAPSGTKTWILRSVLDDRLISLAVSPDNDIKTVEQEHRMQLAEADLVGINGDETDDEDAAAVRSTNTGAILAWQGADQLSAVGVLYVVLALVLVHGRSISDTDLRRTLKRLRIPFTADLPLNTRSATPTTIDSFLTQCTRQGYLERRRVGEVKPGSKKRGRGPPGGTQRPGGGNDENEGDTWEWKWGMRAMAEVGEVGVARFVAEFMVDGSMVGAGEEEEEEEDAEAGEERRRRKVETMMKGVERASGGELVEIPVVVV</sequence>
<comment type="caution">
    <text evidence="1">The sequence shown here is derived from an EMBL/GenBank/DDBJ whole genome shotgun (WGS) entry which is preliminary data.</text>
</comment>
<gene>
    <name evidence="1" type="ORF">BDY19DRAFT_1056161</name>
</gene>
<evidence type="ECO:0000313" key="2">
    <source>
        <dbReference type="Proteomes" id="UP001055072"/>
    </source>
</evidence>
<dbReference type="Proteomes" id="UP001055072">
    <property type="component" value="Unassembled WGS sequence"/>
</dbReference>
<organism evidence="1 2">
    <name type="scientific">Irpex rosettiformis</name>
    <dbReference type="NCBI Taxonomy" id="378272"/>
    <lineage>
        <taxon>Eukaryota</taxon>
        <taxon>Fungi</taxon>
        <taxon>Dikarya</taxon>
        <taxon>Basidiomycota</taxon>
        <taxon>Agaricomycotina</taxon>
        <taxon>Agaricomycetes</taxon>
        <taxon>Polyporales</taxon>
        <taxon>Irpicaceae</taxon>
        <taxon>Irpex</taxon>
    </lineage>
</organism>
<proteinExistence type="predicted"/>
<accession>A0ACB8U6E3</accession>
<protein>
    <submittedName>
        <fullName evidence="1">MAGE family-domain-containing protein</fullName>
    </submittedName>
</protein>
<reference evidence="1" key="1">
    <citation type="journal article" date="2021" name="Environ. Microbiol.">
        <title>Gene family expansions and transcriptome signatures uncover fungal adaptations to wood decay.</title>
        <authorList>
            <person name="Hage H."/>
            <person name="Miyauchi S."/>
            <person name="Viragh M."/>
            <person name="Drula E."/>
            <person name="Min B."/>
            <person name="Chaduli D."/>
            <person name="Navarro D."/>
            <person name="Favel A."/>
            <person name="Norest M."/>
            <person name="Lesage-Meessen L."/>
            <person name="Balint B."/>
            <person name="Merenyi Z."/>
            <person name="de Eugenio L."/>
            <person name="Morin E."/>
            <person name="Martinez A.T."/>
            <person name="Baldrian P."/>
            <person name="Stursova M."/>
            <person name="Martinez M.J."/>
            <person name="Novotny C."/>
            <person name="Magnuson J.K."/>
            <person name="Spatafora J.W."/>
            <person name="Maurice S."/>
            <person name="Pangilinan J."/>
            <person name="Andreopoulos W."/>
            <person name="LaButti K."/>
            <person name="Hundley H."/>
            <person name="Na H."/>
            <person name="Kuo A."/>
            <person name="Barry K."/>
            <person name="Lipzen A."/>
            <person name="Henrissat B."/>
            <person name="Riley R."/>
            <person name="Ahrendt S."/>
            <person name="Nagy L.G."/>
            <person name="Grigoriev I.V."/>
            <person name="Martin F."/>
            <person name="Rosso M.N."/>
        </authorList>
    </citation>
    <scope>NUCLEOTIDE SEQUENCE</scope>
    <source>
        <strain evidence="1">CBS 384.51</strain>
    </source>
</reference>
<name>A0ACB8U6E3_9APHY</name>
<dbReference type="EMBL" id="MU274909">
    <property type="protein sequence ID" value="KAI0089714.1"/>
    <property type="molecule type" value="Genomic_DNA"/>
</dbReference>
<keyword evidence="2" id="KW-1185">Reference proteome</keyword>